<feature type="compositionally biased region" description="Polar residues" evidence="1">
    <location>
        <begin position="203"/>
        <end position="224"/>
    </location>
</feature>
<feature type="compositionally biased region" description="Polar residues" evidence="1">
    <location>
        <begin position="86"/>
        <end position="106"/>
    </location>
</feature>
<name>A0A9Q3H922_9BASI</name>
<protein>
    <submittedName>
        <fullName evidence="2">Uncharacterized protein</fullName>
    </submittedName>
</protein>
<accession>A0A9Q3H922</accession>
<feature type="compositionally biased region" description="Basic residues" evidence="1">
    <location>
        <begin position="155"/>
        <end position="164"/>
    </location>
</feature>
<feature type="compositionally biased region" description="Basic and acidic residues" evidence="1">
    <location>
        <begin position="132"/>
        <end position="146"/>
    </location>
</feature>
<evidence type="ECO:0000313" key="3">
    <source>
        <dbReference type="Proteomes" id="UP000765509"/>
    </source>
</evidence>
<evidence type="ECO:0000256" key="1">
    <source>
        <dbReference type="SAM" id="MobiDB-lite"/>
    </source>
</evidence>
<comment type="caution">
    <text evidence="2">The sequence shown here is derived from an EMBL/GenBank/DDBJ whole genome shotgun (WGS) entry which is preliminary data.</text>
</comment>
<feature type="region of interest" description="Disordered" evidence="1">
    <location>
        <begin position="17"/>
        <end position="224"/>
    </location>
</feature>
<reference evidence="2" key="1">
    <citation type="submission" date="2021-03" db="EMBL/GenBank/DDBJ databases">
        <title>Draft genome sequence of rust myrtle Austropuccinia psidii MF-1, a brazilian biotype.</title>
        <authorList>
            <person name="Quecine M.C."/>
            <person name="Pachon D.M.R."/>
            <person name="Bonatelli M.L."/>
            <person name="Correr F.H."/>
            <person name="Franceschini L.M."/>
            <person name="Leite T.F."/>
            <person name="Margarido G.R.A."/>
            <person name="Almeida C.A."/>
            <person name="Ferrarezi J.A."/>
            <person name="Labate C.A."/>
        </authorList>
    </citation>
    <scope>NUCLEOTIDE SEQUENCE</scope>
    <source>
        <strain evidence="2">MF-1</strain>
    </source>
</reference>
<dbReference type="Proteomes" id="UP000765509">
    <property type="component" value="Unassembled WGS sequence"/>
</dbReference>
<feature type="compositionally biased region" description="Basic and acidic residues" evidence="1">
    <location>
        <begin position="47"/>
        <end position="58"/>
    </location>
</feature>
<sequence length="224" mass="24473">MACDQCCNSHQSCSFVKGQGGQAGLPPSHGQQYRPNKEPSDDSFVSPDDKTIQKEKWMPRPHSGFNPPQSHIVSEPSLTKNKKTTEVLSINSSTSPSKHTRTTSPVNFEPVPGTSKTQKTPPPAYGPSVSFEPKKMDTNSLNHEDNNSANDLYHKNSKASHHTTPKVSKEEVKSFSSSMPAHIKSSQNPIPEPSPLKAEPCGTFQSQQDPILNRDSNVNKGISK</sequence>
<dbReference type="AlphaFoldDB" id="A0A9Q3H922"/>
<gene>
    <name evidence="2" type="ORF">O181_035507</name>
</gene>
<proteinExistence type="predicted"/>
<keyword evidence="3" id="KW-1185">Reference proteome</keyword>
<dbReference type="EMBL" id="AVOT02013295">
    <property type="protein sequence ID" value="MBW0495792.1"/>
    <property type="molecule type" value="Genomic_DNA"/>
</dbReference>
<evidence type="ECO:0000313" key="2">
    <source>
        <dbReference type="EMBL" id="MBW0495792.1"/>
    </source>
</evidence>
<organism evidence="2 3">
    <name type="scientific">Austropuccinia psidii MF-1</name>
    <dbReference type="NCBI Taxonomy" id="1389203"/>
    <lineage>
        <taxon>Eukaryota</taxon>
        <taxon>Fungi</taxon>
        <taxon>Dikarya</taxon>
        <taxon>Basidiomycota</taxon>
        <taxon>Pucciniomycotina</taxon>
        <taxon>Pucciniomycetes</taxon>
        <taxon>Pucciniales</taxon>
        <taxon>Sphaerophragmiaceae</taxon>
        <taxon>Austropuccinia</taxon>
    </lineage>
</organism>
<feature type="compositionally biased region" description="Polar residues" evidence="1">
    <location>
        <begin position="66"/>
        <end position="79"/>
    </location>
</feature>